<evidence type="ECO:0000313" key="2">
    <source>
        <dbReference type="Proteomes" id="UP000821845"/>
    </source>
</evidence>
<dbReference type="EMBL" id="CM023484">
    <property type="protein sequence ID" value="KAH6933323.1"/>
    <property type="molecule type" value="Genomic_DNA"/>
</dbReference>
<keyword evidence="2" id="KW-1185">Reference proteome</keyword>
<dbReference type="Proteomes" id="UP000821845">
    <property type="component" value="Chromosome 4"/>
</dbReference>
<protein>
    <submittedName>
        <fullName evidence="1">Uncharacterized protein</fullName>
    </submittedName>
</protein>
<evidence type="ECO:0000313" key="1">
    <source>
        <dbReference type="EMBL" id="KAH6933323.1"/>
    </source>
</evidence>
<proteinExistence type="predicted"/>
<comment type="caution">
    <text evidence="1">The sequence shown here is derived from an EMBL/GenBank/DDBJ whole genome shotgun (WGS) entry which is preliminary data.</text>
</comment>
<gene>
    <name evidence="1" type="ORF">HPB50_014337</name>
</gene>
<reference evidence="1" key="1">
    <citation type="submission" date="2020-05" db="EMBL/GenBank/DDBJ databases">
        <title>Large-scale comparative analyses of tick genomes elucidate their genetic diversity and vector capacities.</title>
        <authorList>
            <person name="Jia N."/>
            <person name="Wang J."/>
            <person name="Shi W."/>
            <person name="Du L."/>
            <person name="Sun Y."/>
            <person name="Zhan W."/>
            <person name="Jiang J."/>
            <person name="Wang Q."/>
            <person name="Zhang B."/>
            <person name="Ji P."/>
            <person name="Sakyi L.B."/>
            <person name="Cui X."/>
            <person name="Yuan T."/>
            <person name="Jiang B."/>
            <person name="Yang W."/>
            <person name="Lam T.T.-Y."/>
            <person name="Chang Q."/>
            <person name="Ding S."/>
            <person name="Wang X."/>
            <person name="Zhu J."/>
            <person name="Ruan X."/>
            <person name="Zhao L."/>
            <person name="Wei J."/>
            <person name="Que T."/>
            <person name="Du C."/>
            <person name="Cheng J."/>
            <person name="Dai P."/>
            <person name="Han X."/>
            <person name="Huang E."/>
            <person name="Gao Y."/>
            <person name="Liu J."/>
            <person name="Shao H."/>
            <person name="Ye R."/>
            <person name="Li L."/>
            <person name="Wei W."/>
            <person name="Wang X."/>
            <person name="Wang C."/>
            <person name="Yang T."/>
            <person name="Huo Q."/>
            <person name="Li W."/>
            <person name="Guo W."/>
            <person name="Chen H."/>
            <person name="Zhou L."/>
            <person name="Ni X."/>
            <person name="Tian J."/>
            <person name="Zhou Y."/>
            <person name="Sheng Y."/>
            <person name="Liu T."/>
            <person name="Pan Y."/>
            <person name="Xia L."/>
            <person name="Li J."/>
            <person name="Zhao F."/>
            <person name="Cao W."/>
        </authorList>
    </citation>
    <scope>NUCLEOTIDE SEQUENCE</scope>
    <source>
        <strain evidence="1">Hyas-2018</strain>
    </source>
</reference>
<organism evidence="1 2">
    <name type="scientific">Hyalomma asiaticum</name>
    <name type="common">Tick</name>
    <dbReference type="NCBI Taxonomy" id="266040"/>
    <lineage>
        <taxon>Eukaryota</taxon>
        <taxon>Metazoa</taxon>
        <taxon>Ecdysozoa</taxon>
        <taxon>Arthropoda</taxon>
        <taxon>Chelicerata</taxon>
        <taxon>Arachnida</taxon>
        <taxon>Acari</taxon>
        <taxon>Parasitiformes</taxon>
        <taxon>Ixodida</taxon>
        <taxon>Ixodoidea</taxon>
        <taxon>Ixodidae</taxon>
        <taxon>Hyalomminae</taxon>
        <taxon>Hyalomma</taxon>
    </lineage>
</organism>
<accession>A0ACB7SF18</accession>
<sequence length="336" mass="37594">MECRGCQKRNKRAAVRDMKCYQEHAVKLSPRIRRPHGRLLCHLSGYRGETLLSLVNVILKQHKKPDSFRVGRIVLPLKEAAPPNEPASWRPITLLNVDYKIVASIINSRLKALLPNNTSPFQSCAVPGRVKGGSDAYIEGTLQAAVDAIEKQVDGLRTVCSPSKSELLVVPPKGVRKKERDPRRDREKITIRTSGGQVIPHVEKIRVLGMLLERNRANGETVNRLTAKVNSAIRLIRGYRAEGPQAWRRPASRGWSKSEGGKDSDNDPAMVYGRRRKRPTGRADTGRPVDFGCPRQAVPERNRQVPATTQHRSRRGCQKKAGVAKAARRVEDTMPR</sequence>
<name>A0ACB7SF18_HYAAI</name>